<dbReference type="Pfam" id="PF12802">
    <property type="entry name" value="MarR_2"/>
    <property type="match status" value="1"/>
</dbReference>
<evidence type="ECO:0000313" key="3">
    <source>
        <dbReference type="Proteomes" id="UP000295764"/>
    </source>
</evidence>
<name>A0A4R6DPU7_9MICO</name>
<dbReference type="PANTHER" id="PTHR33164:SF57">
    <property type="entry name" value="MARR-FAMILY TRANSCRIPTIONAL REGULATOR"/>
    <property type="match status" value="1"/>
</dbReference>
<feature type="domain" description="HTH marR-type" evidence="1">
    <location>
        <begin position="5"/>
        <end position="141"/>
    </location>
</feature>
<evidence type="ECO:0000313" key="2">
    <source>
        <dbReference type="EMBL" id="TDN46544.1"/>
    </source>
</evidence>
<gene>
    <name evidence="2" type="ORF">EDF64_101410</name>
</gene>
<dbReference type="AlphaFoldDB" id="A0A4R6DPU7"/>
<dbReference type="PANTHER" id="PTHR33164">
    <property type="entry name" value="TRANSCRIPTIONAL REGULATOR, MARR FAMILY"/>
    <property type="match status" value="1"/>
</dbReference>
<dbReference type="GO" id="GO:0003677">
    <property type="term" value="F:DNA binding"/>
    <property type="evidence" value="ECO:0007669"/>
    <property type="project" value="UniProtKB-KW"/>
</dbReference>
<evidence type="ECO:0000259" key="1">
    <source>
        <dbReference type="PROSITE" id="PS50995"/>
    </source>
</evidence>
<protein>
    <submittedName>
        <fullName evidence="2">DNA-binding MarR family transcriptional regulator</fullName>
    </submittedName>
</protein>
<dbReference type="SUPFAM" id="SSF46785">
    <property type="entry name" value="Winged helix' DNA-binding domain"/>
    <property type="match status" value="1"/>
</dbReference>
<reference evidence="2 3" key="1">
    <citation type="submission" date="2019-03" db="EMBL/GenBank/DDBJ databases">
        <title>Genomic analyses of the natural microbiome of Caenorhabditis elegans.</title>
        <authorList>
            <person name="Samuel B."/>
        </authorList>
    </citation>
    <scope>NUCLEOTIDE SEQUENCE [LARGE SCALE GENOMIC DNA]</scope>
    <source>
        <strain evidence="2 3">JUb65</strain>
    </source>
</reference>
<dbReference type="InterPro" id="IPR000835">
    <property type="entry name" value="HTH_MarR-typ"/>
</dbReference>
<dbReference type="Gene3D" id="1.10.10.10">
    <property type="entry name" value="Winged helix-like DNA-binding domain superfamily/Winged helix DNA-binding domain"/>
    <property type="match status" value="1"/>
</dbReference>
<dbReference type="RefSeq" id="WP_166645561.1">
    <property type="nucleotide sequence ID" value="NZ_SNVW01000001.1"/>
</dbReference>
<dbReference type="InterPro" id="IPR036390">
    <property type="entry name" value="WH_DNA-bd_sf"/>
</dbReference>
<proteinExistence type="predicted"/>
<dbReference type="GO" id="GO:0006950">
    <property type="term" value="P:response to stress"/>
    <property type="evidence" value="ECO:0007669"/>
    <property type="project" value="TreeGrafter"/>
</dbReference>
<dbReference type="PROSITE" id="PS50995">
    <property type="entry name" value="HTH_MARR_2"/>
    <property type="match status" value="1"/>
</dbReference>
<sequence length="158" mass="16761">MTDDRDDAERLLRAQLDRLWVRQTLRSSLIESRGGLDPTARVILRAVDHFGAVRSMAIADATGLSRPVISRRVASLVESGYLGTEPDPADGRASLVSIAPAGRKLLDTLDVAGAEVFDDLTQAFATAELHTLAGLLARLNDRADTVLGIGAAARGESA</sequence>
<dbReference type="EMBL" id="SNVW01000001">
    <property type="protein sequence ID" value="TDN46544.1"/>
    <property type="molecule type" value="Genomic_DNA"/>
</dbReference>
<dbReference type="InterPro" id="IPR036388">
    <property type="entry name" value="WH-like_DNA-bd_sf"/>
</dbReference>
<dbReference type="Proteomes" id="UP000295764">
    <property type="component" value="Unassembled WGS sequence"/>
</dbReference>
<keyword evidence="2" id="KW-0238">DNA-binding</keyword>
<comment type="caution">
    <text evidence="2">The sequence shown here is derived from an EMBL/GenBank/DDBJ whole genome shotgun (WGS) entry which is preliminary data.</text>
</comment>
<dbReference type="STRING" id="2035.RU06_03800"/>
<organism evidence="2 3">
    <name type="scientific">Curtobacterium flaccumfaciens</name>
    <dbReference type="NCBI Taxonomy" id="2035"/>
    <lineage>
        <taxon>Bacteria</taxon>
        <taxon>Bacillati</taxon>
        <taxon>Actinomycetota</taxon>
        <taxon>Actinomycetes</taxon>
        <taxon>Micrococcales</taxon>
        <taxon>Microbacteriaceae</taxon>
        <taxon>Curtobacterium</taxon>
    </lineage>
</organism>
<dbReference type="GO" id="GO:0003700">
    <property type="term" value="F:DNA-binding transcription factor activity"/>
    <property type="evidence" value="ECO:0007669"/>
    <property type="project" value="InterPro"/>
</dbReference>
<dbReference type="SMART" id="SM00347">
    <property type="entry name" value="HTH_MARR"/>
    <property type="match status" value="1"/>
</dbReference>
<dbReference type="InterPro" id="IPR039422">
    <property type="entry name" value="MarR/SlyA-like"/>
</dbReference>
<accession>A0A4R6DPU7</accession>